<evidence type="ECO:0000313" key="4">
    <source>
        <dbReference type="Proteomes" id="UP000027222"/>
    </source>
</evidence>
<evidence type="ECO:0000259" key="2">
    <source>
        <dbReference type="Pfam" id="PF20236"/>
    </source>
</evidence>
<dbReference type="AlphaFoldDB" id="A0A067SWI0"/>
<dbReference type="Proteomes" id="UP000027222">
    <property type="component" value="Unassembled WGS sequence"/>
</dbReference>
<dbReference type="HOGENOM" id="CLU_094652_0_0_1"/>
<name>A0A067SWI0_GALM3</name>
<accession>A0A067SWI0</accession>
<dbReference type="Pfam" id="PF20236">
    <property type="entry name" value="DUF6593"/>
    <property type="match status" value="1"/>
</dbReference>
<keyword evidence="4" id="KW-1185">Reference proteome</keyword>
<feature type="region of interest" description="Disordered" evidence="1">
    <location>
        <begin position="1"/>
        <end position="21"/>
    </location>
</feature>
<protein>
    <recommendedName>
        <fullName evidence="2">DUF6593 domain-containing protein</fullName>
    </recommendedName>
</protein>
<proteinExistence type="predicted"/>
<organism evidence="3 4">
    <name type="scientific">Galerina marginata (strain CBS 339.88)</name>
    <dbReference type="NCBI Taxonomy" id="685588"/>
    <lineage>
        <taxon>Eukaryota</taxon>
        <taxon>Fungi</taxon>
        <taxon>Dikarya</taxon>
        <taxon>Basidiomycota</taxon>
        <taxon>Agaricomycotina</taxon>
        <taxon>Agaricomycetes</taxon>
        <taxon>Agaricomycetidae</taxon>
        <taxon>Agaricales</taxon>
        <taxon>Agaricineae</taxon>
        <taxon>Strophariaceae</taxon>
        <taxon>Galerina</taxon>
    </lineage>
</organism>
<feature type="compositionally biased region" description="Basic and acidic residues" evidence="1">
    <location>
        <begin position="1"/>
        <end position="13"/>
    </location>
</feature>
<sequence>MIIDSKDKSKESETLPNYDSVIARNPPPPAPVVYSFTSWAQNSMLLMPPRDAPIQQPLYRITVDLDLNPFLPVSYVTRVFRCGGNDTDLVGEFAFSLNNKRAVLSMGDMATRLAKALFSINSSPRHFNWSLRNRLHWDCRETLEDGSPMCICYLPPPSTSRSSRSPANPTESIQIATFVPPPPDRSPPVPDATLTVFPYGHRIMDEIIVSALVVERMLNR</sequence>
<reference evidence="4" key="1">
    <citation type="journal article" date="2014" name="Proc. Natl. Acad. Sci. U.S.A.">
        <title>Extensive sampling of basidiomycete genomes demonstrates inadequacy of the white-rot/brown-rot paradigm for wood decay fungi.</title>
        <authorList>
            <person name="Riley R."/>
            <person name="Salamov A.A."/>
            <person name="Brown D.W."/>
            <person name="Nagy L.G."/>
            <person name="Floudas D."/>
            <person name="Held B.W."/>
            <person name="Levasseur A."/>
            <person name="Lombard V."/>
            <person name="Morin E."/>
            <person name="Otillar R."/>
            <person name="Lindquist E.A."/>
            <person name="Sun H."/>
            <person name="LaButti K.M."/>
            <person name="Schmutz J."/>
            <person name="Jabbour D."/>
            <person name="Luo H."/>
            <person name="Baker S.E."/>
            <person name="Pisabarro A.G."/>
            <person name="Walton J.D."/>
            <person name="Blanchette R.A."/>
            <person name="Henrissat B."/>
            <person name="Martin F."/>
            <person name="Cullen D."/>
            <person name="Hibbett D.S."/>
            <person name="Grigoriev I.V."/>
        </authorList>
    </citation>
    <scope>NUCLEOTIDE SEQUENCE [LARGE SCALE GENOMIC DNA]</scope>
    <source>
        <strain evidence="4">CBS 339.88</strain>
    </source>
</reference>
<feature type="domain" description="DUF6593" evidence="2">
    <location>
        <begin position="56"/>
        <end position="217"/>
    </location>
</feature>
<evidence type="ECO:0000256" key="1">
    <source>
        <dbReference type="SAM" id="MobiDB-lite"/>
    </source>
</evidence>
<dbReference type="OrthoDB" id="3002966at2759"/>
<dbReference type="InterPro" id="IPR046528">
    <property type="entry name" value="DUF6593"/>
</dbReference>
<gene>
    <name evidence="3" type="ORF">GALMADRAFT_271286</name>
</gene>
<dbReference type="EMBL" id="KL142394">
    <property type="protein sequence ID" value="KDR71123.1"/>
    <property type="molecule type" value="Genomic_DNA"/>
</dbReference>
<evidence type="ECO:0000313" key="3">
    <source>
        <dbReference type="EMBL" id="KDR71123.1"/>
    </source>
</evidence>